<feature type="transmembrane region" description="Helical" evidence="1">
    <location>
        <begin position="35"/>
        <end position="56"/>
    </location>
</feature>
<dbReference type="GO" id="GO:0015501">
    <property type="term" value="F:glutamate:sodium symporter activity"/>
    <property type="evidence" value="ECO:0007669"/>
    <property type="project" value="InterPro"/>
</dbReference>
<name>A0AAW5F9I0_CLOSY</name>
<feature type="transmembrane region" description="Helical" evidence="1">
    <location>
        <begin position="263"/>
        <end position="282"/>
    </location>
</feature>
<feature type="transmembrane region" description="Helical" evidence="1">
    <location>
        <begin position="132"/>
        <end position="154"/>
    </location>
</feature>
<reference evidence="2" key="1">
    <citation type="journal article" date="2022" name="Cell Host Microbe">
        <title>Colonization of the live biotherapeutic product VE303 and modulation of the microbiota and metabolites in healthy volunteers.</title>
        <authorList>
            <person name="Dsouza M."/>
            <person name="Menon R."/>
            <person name="Crossette E."/>
            <person name="Bhattarai S.K."/>
            <person name="Schneider J."/>
            <person name="Kim Y.G."/>
            <person name="Reddy S."/>
            <person name="Caballero S."/>
            <person name="Felix C."/>
            <person name="Cornacchione L."/>
            <person name="Hendrickson J."/>
            <person name="Watson A.R."/>
            <person name="Minot S.S."/>
            <person name="Greenfield N."/>
            <person name="Schopf L."/>
            <person name="Szabady R."/>
            <person name="Patarroyo J."/>
            <person name="Smith W."/>
            <person name="Harrison P."/>
            <person name="Kuijper E.J."/>
            <person name="Kelly C.P."/>
            <person name="Olle B."/>
            <person name="Bobilev D."/>
            <person name="Silber J.L."/>
            <person name="Bucci V."/>
            <person name="Roberts B."/>
            <person name="Faith J."/>
            <person name="Norman J.M."/>
        </authorList>
    </citation>
    <scope>NUCLEOTIDE SEQUENCE</scope>
    <source>
        <strain evidence="2">VE303-04</strain>
    </source>
</reference>
<feature type="transmembrane region" description="Helical" evidence="1">
    <location>
        <begin position="62"/>
        <end position="82"/>
    </location>
</feature>
<feature type="transmembrane region" description="Helical" evidence="1">
    <location>
        <begin position="166"/>
        <end position="186"/>
    </location>
</feature>
<dbReference type="PANTHER" id="PTHR36178:SF1">
    <property type="entry name" value="SODIUM_GLUTAMATE SYMPORTER"/>
    <property type="match status" value="1"/>
</dbReference>
<dbReference type="GO" id="GO:0016020">
    <property type="term" value="C:membrane"/>
    <property type="evidence" value="ECO:0007669"/>
    <property type="project" value="InterPro"/>
</dbReference>
<evidence type="ECO:0000256" key="1">
    <source>
        <dbReference type="SAM" id="Phobius"/>
    </source>
</evidence>
<dbReference type="Proteomes" id="UP001203136">
    <property type="component" value="Unassembled WGS sequence"/>
</dbReference>
<dbReference type="RefSeq" id="WP_024738849.1">
    <property type="nucleotide sequence ID" value="NZ_JAINVB010000001.1"/>
</dbReference>
<sequence length="466" mass="51184">MTVYTVLTDFALASFLILVGQLLRAKVPLIQKYFIPSSLMAGFLGLFAGREFLNILPFSDSMGSYTSVLMIVIFAAIGINGFKINKGVLKREAERVVGYGLYKGAQSALQWWLPALVGVLVISKIWPDINYGFGLLLAAGFLGGHGTAAAVGTTMAELGFADAPDLAMTSATVGILAGVFGGLIFIKWATAKGYTQYIKNFAYLSGDLKTGMVSRENQEEMGRDTVSSIALDPLCWHLSILMVPTGLGYLCSKLVKSYFAVNIPNYACAFILALLFFCVAGGRTDRGVYRYIDKRVNTRISGTCTDYLVFFGVASIKIPIIVKYAGPLFVLMILGIFIVWFILCILGPAMNRDSWFERSIFVYGYATGVFAIGFLLLRIVDPENESKTLNDTAFTTPFLTPVETFVWAAGPAMLMGGQHWLFIGIFAAMFFGLIIAAMVMKWWYIKIPLSERKAIVNYSGEEEEQL</sequence>
<feature type="transmembrane region" description="Helical" evidence="1">
    <location>
        <begin position="360"/>
        <end position="380"/>
    </location>
</feature>
<dbReference type="Pfam" id="PF03616">
    <property type="entry name" value="Glt_symporter"/>
    <property type="match status" value="1"/>
</dbReference>
<comment type="caution">
    <text evidence="2">The sequence shown here is derived from an EMBL/GenBank/DDBJ whole genome shotgun (WGS) entry which is preliminary data.</text>
</comment>
<gene>
    <name evidence="2" type="ORF">K5I21_22520</name>
</gene>
<dbReference type="InterPro" id="IPR004445">
    <property type="entry name" value="GltS"/>
</dbReference>
<dbReference type="PANTHER" id="PTHR36178">
    <property type="entry name" value="SLR0625 PROTEIN"/>
    <property type="match status" value="1"/>
</dbReference>
<feature type="transmembrane region" description="Helical" evidence="1">
    <location>
        <begin position="6"/>
        <end position="23"/>
    </location>
</feature>
<organism evidence="2 3">
    <name type="scientific">Clostridium symbiosum</name>
    <name type="common">Bacteroides symbiosus</name>
    <dbReference type="NCBI Taxonomy" id="1512"/>
    <lineage>
        <taxon>Bacteria</taxon>
        <taxon>Bacillati</taxon>
        <taxon>Bacillota</taxon>
        <taxon>Clostridia</taxon>
        <taxon>Lachnospirales</taxon>
        <taxon>Lachnospiraceae</taxon>
        <taxon>Otoolea</taxon>
    </lineage>
</organism>
<dbReference type="AlphaFoldDB" id="A0AAW5F9I0"/>
<keyword evidence="1" id="KW-0472">Membrane</keyword>
<keyword evidence="1" id="KW-1133">Transmembrane helix</keyword>
<keyword evidence="1" id="KW-0812">Transmembrane</keyword>
<feature type="transmembrane region" description="Helical" evidence="1">
    <location>
        <begin position="420"/>
        <end position="444"/>
    </location>
</feature>
<evidence type="ECO:0000313" key="2">
    <source>
        <dbReference type="EMBL" id="MCK0088582.1"/>
    </source>
</evidence>
<accession>A0AAW5F9I0</accession>
<evidence type="ECO:0000313" key="3">
    <source>
        <dbReference type="Proteomes" id="UP001203136"/>
    </source>
</evidence>
<dbReference type="EMBL" id="JAINVB010000001">
    <property type="protein sequence ID" value="MCK0088582.1"/>
    <property type="molecule type" value="Genomic_DNA"/>
</dbReference>
<proteinExistence type="predicted"/>
<feature type="transmembrane region" description="Helical" evidence="1">
    <location>
        <begin position="303"/>
        <end position="322"/>
    </location>
</feature>
<feature type="transmembrane region" description="Helical" evidence="1">
    <location>
        <begin position="328"/>
        <end position="348"/>
    </location>
</feature>
<dbReference type="GO" id="GO:0015813">
    <property type="term" value="P:L-glutamate transmembrane transport"/>
    <property type="evidence" value="ECO:0007669"/>
    <property type="project" value="InterPro"/>
</dbReference>
<protein>
    <submittedName>
        <fullName evidence="2">Sodium:glutamate symporter</fullName>
    </submittedName>
</protein>